<feature type="transmembrane region" description="Helical" evidence="1">
    <location>
        <begin position="81"/>
        <end position="102"/>
    </location>
</feature>
<proteinExistence type="predicted"/>
<evidence type="ECO:0000313" key="3">
    <source>
        <dbReference type="Proteomes" id="UP000321222"/>
    </source>
</evidence>
<gene>
    <name evidence="2" type="ORF">FUA48_03400</name>
</gene>
<dbReference type="RefSeq" id="WP_147582163.1">
    <property type="nucleotide sequence ID" value="NZ_CP042831.1"/>
</dbReference>
<reference evidence="2 3" key="1">
    <citation type="submission" date="2019-08" db="EMBL/GenBank/DDBJ databases">
        <title>Flavobacterium alkalisoli sp. nov., isolated from rhizosphere soil of Suaeda salsa.</title>
        <authorList>
            <person name="Sun J.-Q."/>
            <person name="Xu L."/>
        </authorList>
    </citation>
    <scope>NUCLEOTIDE SEQUENCE [LARGE SCALE GENOMIC DNA]</scope>
    <source>
        <strain evidence="2 3">XS-5</strain>
    </source>
</reference>
<accession>A0A5B9FSA5</accession>
<dbReference type="OrthoDB" id="1362130at2"/>
<keyword evidence="1" id="KW-1133">Transmembrane helix</keyword>
<protein>
    <submittedName>
        <fullName evidence="2">Uncharacterized protein</fullName>
    </submittedName>
</protein>
<keyword evidence="1" id="KW-0812">Transmembrane</keyword>
<keyword evidence="1" id="KW-0472">Membrane</keyword>
<dbReference type="AlphaFoldDB" id="A0A5B9FSA5"/>
<feature type="transmembrane region" description="Helical" evidence="1">
    <location>
        <begin position="7"/>
        <end position="28"/>
    </location>
</feature>
<dbReference type="KEGG" id="fak:FUA48_03400"/>
<organism evidence="2 3">
    <name type="scientific">Flavobacterium alkalisoli</name>
    <dbReference type="NCBI Taxonomy" id="2602769"/>
    <lineage>
        <taxon>Bacteria</taxon>
        <taxon>Pseudomonadati</taxon>
        <taxon>Bacteroidota</taxon>
        <taxon>Flavobacteriia</taxon>
        <taxon>Flavobacteriales</taxon>
        <taxon>Flavobacteriaceae</taxon>
        <taxon>Flavobacterium</taxon>
    </lineage>
</organism>
<keyword evidence="3" id="KW-1185">Reference proteome</keyword>
<name>A0A5B9FSA5_9FLAO</name>
<dbReference type="Proteomes" id="UP000321222">
    <property type="component" value="Chromosome"/>
</dbReference>
<evidence type="ECO:0000256" key="1">
    <source>
        <dbReference type="SAM" id="Phobius"/>
    </source>
</evidence>
<dbReference type="EMBL" id="CP042831">
    <property type="protein sequence ID" value="QEE48648.1"/>
    <property type="molecule type" value="Genomic_DNA"/>
</dbReference>
<evidence type="ECO:0000313" key="2">
    <source>
        <dbReference type="EMBL" id="QEE48648.1"/>
    </source>
</evidence>
<feature type="transmembrane region" description="Helical" evidence="1">
    <location>
        <begin position="55"/>
        <end position="74"/>
    </location>
</feature>
<sequence length="105" mass="12016">MNRNTKGFLVFIALMSLLFVLVDVFLWINVANGFDGKEEMRSAYIQHYPNPVRNLQGLIILPLVLLTFASLFFIRSARTNFIKIAGATLAVLLAIFLIWKMFSIY</sequence>